<evidence type="ECO:0000259" key="5">
    <source>
        <dbReference type="PROSITE" id="PS50856"/>
    </source>
</evidence>
<evidence type="ECO:0000256" key="1">
    <source>
        <dbReference type="ARBA" id="ARBA00004370"/>
    </source>
</evidence>
<protein>
    <submittedName>
        <fullName evidence="7">Uncharacterized protein</fullName>
    </submittedName>
</protein>
<name>A0AA88Y5Z7_PINIB</name>
<dbReference type="SUPFAM" id="SSF81296">
    <property type="entry name" value="E set domains"/>
    <property type="match status" value="1"/>
</dbReference>
<keyword evidence="3" id="KW-1133">Transmembrane helix</keyword>
<dbReference type="PROSITE" id="PS50856">
    <property type="entry name" value="AMOP"/>
    <property type="match status" value="1"/>
</dbReference>
<dbReference type="Pfam" id="PF03782">
    <property type="entry name" value="AMOP"/>
    <property type="match status" value="1"/>
</dbReference>
<dbReference type="EMBL" id="VSWD01000006">
    <property type="protein sequence ID" value="KAK3099236.1"/>
    <property type="molecule type" value="Genomic_DNA"/>
</dbReference>
<accession>A0AA88Y5Z7</accession>
<gene>
    <name evidence="7" type="ORF">FSP39_001361</name>
</gene>
<dbReference type="SMART" id="SM00539">
    <property type="entry name" value="NIDO"/>
    <property type="match status" value="1"/>
</dbReference>
<dbReference type="InterPro" id="IPR014756">
    <property type="entry name" value="Ig_E-set"/>
</dbReference>
<feature type="domain" description="NIDO" evidence="6">
    <location>
        <begin position="29"/>
        <end position="166"/>
    </location>
</feature>
<evidence type="ECO:0000259" key="6">
    <source>
        <dbReference type="PROSITE" id="PS51220"/>
    </source>
</evidence>
<dbReference type="Proteomes" id="UP001186944">
    <property type="component" value="Unassembled WGS sequence"/>
</dbReference>
<dbReference type="InterPro" id="IPR051495">
    <property type="entry name" value="Epithelial_Barrier/Signaling"/>
</dbReference>
<dbReference type="InterPro" id="IPR013783">
    <property type="entry name" value="Ig-like_fold"/>
</dbReference>
<dbReference type="PANTHER" id="PTHR13802:SF64">
    <property type="entry name" value="DENDRITE EXTENSION DEFECTIVE PROTEIN 1"/>
    <property type="match status" value="1"/>
</dbReference>
<feature type="domain" description="AMOP" evidence="5">
    <location>
        <begin position="401"/>
        <end position="549"/>
    </location>
</feature>
<keyword evidence="8" id="KW-1185">Reference proteome</keyword>
<dbReference type="GO" id="GO:0007160">
    <property type="term" value="P:cell-matrix adhesion"/>
    <property type="evidence" value="ECO:0007669"/>
    <property type="project" value="InterPro"/>
</dbReference>
<dbReference type="GO" id="GO:0016020">
    <property type="term" value="C:membrane"/>
    <property type="evidence" value="ECO:0007669"/>
    <property type="project" value="UniProtKB-SubCell"/>
</dbReference>
<comment type="subcellular location">
    <subcellularLocation>
        <location evidence="1">Membrane</location>
    </subcellularLocation>
</comment>
<keyword evidence="2" id="KW-0812">Transmembrane</keyword>
<dbReference type="SMART" id="SM00723">
    <property type="entry name" value="AMOP"/>
    <property type="match status" value="1"/>
</dbReference>
<evidence type="ECO:0000256" key="4">
    <source>
        <dbReference type="ARBA" id="ARBA00023136"/>
    </source>
</evidence>
<evidence type="ECO:0000256" key="2">
    <source>
        <dbReference type="ARBA" id="ARBA00022692"/>
    </source>
</evidence>
<dbReference type="Gene3D" id="2.60.40.10">
    <property type="entry name" value="Immunoglobulins"/>
    <property type="match status" value="1"/>
</dbReference>
<proteinExistence type="predicted"/>
<dbReference type="Pfam" id="PF06119">
    <property type="entry name" value="NIDO"/>
    <property type="match status" value="1"/>
</dbReference>
<keyword evidence="4" id="KW-0472">Membrane</keyword>
<comment type="caution">
    <text evidence="7">The sequence shown here is derived from an EMBL/GenBank/DDBJ whole genome shotgun (WGS) entry which is preliminary data.</text>
</comment>
<organism evidence="7 8">
    <name type="scientific">Pinctada imbricata</name>
    <name type="common">Atlantic pearl-oyster</name>
    <name type="synonym">Pinctada martensii</name>
    <dbReference type="NCBI Taxonomy" id="66713"/>
    <lineage>
        <taxon>Eukaryota</taxon>
        <taxon>Metazoa</taxon>
        <taxon>Spiralia</taxon>
        <taxon>Lophotrochozoa</taxon>
        <taxon>Mollusca</taxon>
        <taxon>Bivalvia</taxon>
        <taxon>Autobranchia</taxon>
        <taxon>Pteriomorphia</taxon>
        <taxon>Pterioida</taxon>
        <taxon>Pterioidea</taxon>
        <taxon>Pteriidae</taxon>
        <taxon>Pinctada</taxon>
    </lineage>
</organism>
<evidence type="ECO:0000256" key="3">
    <source>
        <dbReference type="ARBA" id="ARBA00022989"/>
    </source>
</evidence>
<dbReference type="InterPro" id="IPR003886">
    <property type="entry name" value="NIDO_dom"/>
</dbReference>
<dbReference type="InterPro" id="IPR005533">
    <property type="entry name" value="AMOP_dom"/>
</dbReference>
<sequence>MVGFSSKVNFTDKTLRQNDVLTETEKDVPFIAPYRFNASAGKGHVFYRIVTSSAEMDYLGKYMEESVIQINYFRPTWVAIVTWREIEYESKFNTFQLVLLTDHINGFAVFNYDVMNIPAKKTFQAGFYGGYGQGWTDAIPYDQLPHAHQETGSDVRGRFIFKIDESFMIKGGCRNFRHNSGNLMISPSVAGMLGGEMLNVSGPCFRPNDRIFCKFGADEALAVTSIGFVRSTTRSSCYVPKLLQRGRVKISLSIDHGESYYYSTYIYILHPLAITPHVRTAPQEVDILVSETITVQWSLQELTDNPEALIDVQIIGYFENSNWGAWTTITKVGSNIAASAERFQFTVSDFPCIASDCTRFDVGFIEIKLQDGNQAGKRRSLNSEIVPLTWFRNTAMSNLYGSNWPTFECKKWYDKDRMSKRWYREIDDCPCTLRQALADVTRWTPSRDCDLHGNRKCSAHSGAIHCVESLQKTFFDAANSCCYAPDGLLMQTVDFGSQGSVPMRSDVAGTPPYINSGIVPYMSYLLSDVMPYRYCCEWGDTCHLFTELRPTTNCVSYKPNHIAWVYGQGHFSTFTDPGSATVCNSGDYVLVEAPGVVIQGRLQNNLFNTTKDHKVNDTVTLTNIGIQYDSENIEVRLKSPAEVKRSRLVDVIVNKEYVIFNKDSPRRRDFTRSIIVDKNNYTHENREFYNITVILKDGIGVEIEGSYNRLSVAVHIPDRFKGMVDGLLGKIPETEIGNVQNMSSLRNITYKWTIQSRKTTSIFNTLIDPDKIPEVWKSPCLQTLHRDLGHLVTQCEQDERCLYDLASTRNTTLARSSLLFRRKFAYKKKSASKVQSCSAFDVKNSVKNSRNYTVGSSVTITGCKDGYNLNYGSHKYVCLATSASQQIWTPRIQSQCFCKSN</sequence>
<dbReference type="AlphaFoldDB" id="A0AA88Y5Z7"/>
<evidence type="ECO:0000313" key="7">
    <source>
        <dbReference type="EMBL" id="KAK3099236.1"/>
    </source>
</evidence>
<dbReference type="PANTHER" id="PTHR13802">
    <property type="entry name" value="MUCIN 4-RELATED"/>
    <property type="match status" value="1"/>
</dbReference>
<dbReference type="PROSITE" id="PS51220">
    <property type="entry name" value="NIDO"/>
    <property type="match status" value="1"/>
</dbReference>
<reference evidence="7" key="1">
    <citation type="submission" date="2019-08" db="EMBL/GenBank/DDBJ databases">
        <title>The improved chromosome-level genome for the pearl oyster Pinctada fucata martensii using PacBio sequencing and Hi-C.</title>
        <authorList>
            <person name="Zheng Z."/>
        </authorList>
    </citation>
    <scope>NUCLEOTIDE SEQUENCE</scope>
    <source>
        <strain evidence="7">ZZ-2019</strain>
        <tissue evidence="7">Adductor muscle</tissue>
    </source>
</reference>
<evidence type="ECO:0000313" key="8">
    <source>
        <dbReference type="Proteomes" id="UP001186944"/>
    </source>
</evidence>